<name>N6X839_9ACTO</name>
<evidence type="ECO:0000313" key="8">
    <source>
        <dbReference type="EMBL" id="ENO17328.1"/>
    </source>
</evidence>
<evidence type="ECO:0000256" key="2">
    <source>
        <dbReference type="ARBA" id="ARBA00022475"/>
    </source>
</evidence>
<keyword evidence="2" id="KW-1003">Cell membrane</keyword>
<evidence type="ECO:0000256" key="6">
    <source>
        <dbReference type="SAM" id="Phobius"/>
    </source>
</evidence>
<dbReference type="EMBL" id="AQHZ01000029">
    <property type="protein sequence ID" value="ENO17328.1"/>
    <property type="molecule type" value="Genomic_DNA"/>
</dbReference>
<gene>
    <name evidence="8" type="ORF">HMPREF9004_1870</name>
</gene>
<dbReference type="AlphaFoldDB" id="N6X839"/>
<dbReference type="Gene3D" id="1.20.81.30">
    <property type="entry name" value="Type II secretion system (T2SS), domain F"/>
    <property type="match status" value="1"/>
</dbReference>
<dbReference type="eggNOG" id="COG2064">
    <property type="taxonomic scope" value="Bacteria"/>
</dbReference>
<evidence type="ECO:0000256" key="5">
    <source>
        <dbReference type="ARBA" id="ARBA00023136"/>
    </source>
</evidence>
<dbReference type="OrthoDB" id="5185234at2"/>
<keyword evidence="5 6" id="KW-0472">Membrane</keyword>
<proteinExistence type="predicted"/>
<feature type="domain" description="Type II secretion system protein GspF" evidence="7">
    <location>
        <begin position="161"/>
        <end position="285"/>
    </location>
</feature>
<sequence length="297" mass="31596">MIPELEYATPAGVGILLSAGILLIRSARVSKRQLFAQRVRAGRPAAAQGALSFTQSSFVTSLLEAIGSTSTSVRRRLILLGKEADLPAFRLHQVIAAITGMILCLAIGTPLAMSKGKGGLVLVLILIAVGALVGAAGWDQRLGVKARARQRRIDAQVPDASELLALAVGAGESIPAALERIARISRSDLSEEIERTTSQIRLGTPSSRALLELAERNDSAPLDRLCHTLVTAIERGSPLARVLHDQAKDIREAARQSLMEEGGKREIAMLVPVVFLILPVTIVFALYPGLMALSLTP</sequence>
<dbReference type="Pfam" id="PF00482">
    <property type="entry name" value="T2SSF"/>
    <property type="match status" value="1"/>
</dbReference>
<accession>N6X839</accession>
<evidence type="ECO:0000256" key="1">
    <source>
        <dbReference type="ARBA" id="ARBA00004651"/>
    </source>
</evidence>
<evidence type="ECO:0000313" key="9">
    <source>
        <dbReference type="Proteomes" id="UP000013015"/>
    </source>
</evidence>
<keyword evidence="4 6" id="KW-1133">Transmembrane helix</keyword>
<dbReference type="GO" id="GO:0005886">
    <property type="term" value="C:plasma membrane"/>
    <property type="evidence" value="ECO:0007669"/>
    <property type="project" value="UniProtKB-SubCell"/>
</dbReference>
<comment type="caution">
    <text evidence="8">The sequence shown here is derived from an EMBL/GenBank/DDBJ whole genome shotgun (WGS) entry which is preliminary data.</text>
</comment>
<feature type="transmembrane region" description="Helical" evidence="6">
    <location>
        <begin position="267"/>
        <end position="287"/>
    </location>
</feature>
<dbReference type="PANTHER" id="PTHR35007:SF2">
    <property type="entry name" value="PILUS ASSEMBLE PROTEIN"/>
    <property type="match status" value="1"/>
</dbReference>
<protein>
    <submittedName>
        <fullName evidence="8">Type II secretion system protein</fullName>
    </submittedName>
</protein>
<dbReference type="STRING" id="888050.HMPREF9004_1870"/>
<dbReference type="HOGENOM" id="CLU_056917_1_0_11"/>
<dbReference type="RefSeq" id="WP_005964854.1">
    <property type="nucleotide sequence ID" value="NZ_CP040505.1"/>
</dbReference>
<dbReference type="PATRIC" id="fig|888050.3.peg.1788"/>
<keyword evidence="3 6" id="KW-0812">Transmembrane</keyword>
<feature type="transmembrane region" description="Helical" evidence="6">
    <location>
        <begin position="94"/>
        <end position="113"/>
    </location>
</feature>
<dbReference type="Proteomes" id="UP000013015">
    <property type="component" value="Unassembled WGS sequence"/>
</dbReference>
<feature type="transmembrane region" description="Helical" evidence="6">
    <location>
        <begin position="119"/>
        <end position="138"/>
    </location>
</feature>
<evidence type="ECO:0000256" key="3">
    <source>
        <dbReference type="ARBA" id="ARBA00022692"/>
    </source>
</evidence>
<organism evidence="8 9">
    <name type="scientific">Schaalia cardiffensis F0333</name>
    <dbReference type="NCBI Taxonomy" id="888050"/>
    <lineage>
        <taxon>Bacteria</taxon>
        <taxon>Bacillati</taxon>
        <taxon>Actinomycetota</taxon>
        <taxon>Actinomycetes</taxon>
        <taxon>Actinomycetales</taxon>
        <taxon>Actinomycetaceae</taxon>
        <taxon>Schaalia</taxon>
    </lineage>
</organism>
<dbReference type="InterPro" id="IPR018076">
    <property type="entry name" value="T2SS_GspF_dom"/>
</dbReference>
<reference evidence="8 9" key="1">
    <citation type="submission" date="2013-03" db="EMBL/GenBank/DDBJ databases">
        <title>Reference genome for the Human Microbiome Project.</title>
        <authorList>
            <person name="Aqrawi P."/>
            <person name="Ayvaz T."/>
            <person name="Bess C."/>
            <person name="Blankenburg K."/>
            <person name="Coyle M."/>
            <person name="Deng J."/>
            <person name="Forbes L."/>
            <person name="Fowler G."/>
            <person name="Francisco L."/>
            <person name="Fu Q."/>
            <person name="Gibbs R."/>
            <person name="Gross S."/>
            <person name="Gubbala S."/>
            <person name="Hale W."/>
            <person name="Hemphill L."/>
            <person name="Highlander S."/>
            <person name="Hirani K."/>
            <person name="Jackson L."/>
            <person name="Jakkamsetti A."/>
            <person name="Javaid M."/>
            <person name="Jayaseelan J.C."/>
            <person name="Jiang H."/>
            <person name="Joshi V."/>
            <person name="Korchina V."/>
            <person name="Kovar C."/>
            <person name="Lara F."/>
            <person name="Lee S."/>
            <person name="Liu Y."/>
            <person name="Mata R."/>
            <person name="Mathew T."/>
            <person name="Munidasa M."/>
            <person name="Muzny D."/>
            <person name="Nazareth L."/>
            <person name="Ngo R."/>
            <person name="Nguyen L."/>
            <person name="Nguyen N."/>
            <person name="Okwuonu G."/>
            <person name="Ongeri F."/>
            <person name="Palculict T."/>
            <person name="Patil S."/>
            <person name="Petrosino J."/>
            <person name="Pham C."/>
            <person name="Pham P."/>
            <person name="Pu L.-L."/>
            <person name="Qin X."/>
            <person name="Qu J."/>
            <person name="Reid J."/>
            <person name="Ross M."/>
            <person name="Ruth R."/>
            <person name="Saada N."/>
            <person name="San Lucas F."/>
            <person name="Santibanez J."/>
            <person name="Shang Y."/>
            <person name="Simmons D."/>
            <person name="Song X.-Z."/>
            <person name="Tang L.-Y."/>
            <person name="Thornton R."/>
            <person name="Warren J."/>
            <person name="Weissenberger G."/>
            <person name="Wilczek-Boney K."/>
            <person name="Worley K."/>
            <person name="Youmans B."/>
            <person name="Zhang J."/>
            <person name="Zhang L."/>
            <person name="Zhao Z."/>
            <person name="Zhou C."/>
            <person name="Zhu D."/>
            <person name="Zhu Y."/>
        </authorList>
    </citation>
    <scope>NUCLEOTIDE SEQUENCE [LARGE SCALE GENOMIC DNA]</scope>
    <source>
        <strain evidence="8 9">F0333</strain>
    </source>
</reference>
<evidence type="ECO:0000259" key="7">
    <source>
        <dbReference type="Pfam" id="PF00482"/>
    </source>
</evidence>
<keyword evidence="9" id="KW-1185">Reference proteome</keyword>
<comment type="subcellular location">
    <subcellularLocation>
        <location evidence="1">Cell membrane</location>
        <topology evidence="1">Multi-pass membrane protein</topology>
    </subcellularLocation>
</comment>
<dbReference type="PANTHER" id="PTHR35007">
    <property type="entry name" value="INTEGRAL MEMBRANE PROTEIN-RELATED"/>
    <property type="match status" value="1"/>
</dbReference>
<feature type="transmembrane region" description="Helical" evidence="6">
    <location>
        <begin position="6"/>
        <end position="24"/>
    </location>
</feature>
<evidence type="ECO:0000256" key="4">
    <source>
        <dbReference type="ARBA" id="ARBA00022989"/>
    </source>
</evidence>
<dbReference type="InterPro" id="IPR042094">
    <property type="entry name" value="T2SS_GspF_sf"/>
</dbReference>